<evidence type="ECO:0000256" key="4">
    <source>
        <dbReference type="ARBA" id="ARBA00022989"/>
    </source>
</evidence>
<dbReference type="AlphaFoldDB" id="A0A318E847"/>
<evidence type="ECO:0000313" key="8">
    <source>
        <dbReference type="EMBL" id="PXV65323.1"/>
    </source>
</evidence>
<feature type="transmembrane region" description="Helical" evidence="6">
    <location>
        <begin position="752"/>
        <end position="775"/>
    </location>
</feature>
<dbReference type="Proteomes" id="UP000248330">
    <property type="component" value="Unassembled WGS sequence"/>
</dbReference>
<dbReference type="InterPro" id="IPR000731">
    <property type="entry name" value="SSD"/>
</dbReference>
<keyword evidence="9" id="KW-1185">Reference proteome</keyword>
<dbReference type="InterPro" id="IPR050545">
    <property type="entry name" value="Mycobact_MmpL"/>
</dbReference>
<keyword evidence="5 6" id="KW-0472">Membrane</keyword>
<comment type="subcellular location">
    <subcellularLocation>
        <location evidence="1">Cell membrane</location>
        <topology evidence="1">Multi-pass membrane protein</topology>
    </subcellularLocation>
</comment>
<evidence type="ECO:0000259" key="7">
    <source>
        <dbReference type="PROSITE" id="PS50156"/>
    </source>
</evidence>
<feature type="transmembrane region" description="Helical" evidence="6">
    <location>
        <begin position="306"/>
        <end position="325"/>
    </location>
</feature>
<feature type="domain" description="SSD" evidence="7">
    <location>
        <begin position="330"/>
        <end position="460"/>
    </location>
</feature>
<dbReference type="Pfam" id="PF03176">
    <property type="entry name" value="MMPL"/>
    <property type="match status" value="1"/>
</dbReference>
<feature type="transmembrane region" description="Helical" evidence="6">
    <location>
        <begin position="856"/>
        <end position="880"/>
    </location>
</feature>
<organism evidence="8 9">
    <name type="scientific">Sinimarinibacterium flocculans</name>
    <dbReference type="NCBI Taxonomy" id="985250"/>
    <lineage>
        <taxon>Bacteria</taxon>
        <taxon>Pseudomonadati</taxon>
        <taxon>Pseudomonadota</taxon>
        <taxon>Gammaproteobacteria</taxon>
        <taxon>Nevskiales</taxon>
        <taxon>Nevskiaceae</taxon>
        <taxon>Sinimarinibacterium</taxon>
    </lineage>
</organism>
<accession>A0A318E847</accession>
<evidence type="ECO:0000256" key="5">
    <source>
        <dbReference type="ARBA" id="ARBA00023136"/>
    </source>
</evidence>
<dbReference type="EMBL" id="QICN01000010">
    <property type="protein sequence ID" value="PXV65323.1"/>
    <property type="molecule type" value="Genomic_DNA"/>
</dbReference>
<evidence type="ECO:0000256" key="6">
    <source>
        <dbReference type="SAM" id="Phobius"/>
    </source>
</evidence>
<keyword evidence="3 6" id="KW-0812">Transmembrane</keyword>
<dbReference type="OrthoDB" id="5963930at2"/>
<dbReference type="PROSITE" id="PS50156">
    <property type="entry name" value="SSD"/>
    <property type="match status" value="1"/>
</dbReference>
<sequence length="888" mass="97790">MRVNAETILRVVEPALYSPRGRRISVVLLVLMTALMAVQALRLEPDASFGKTVPTDHPYMQVFEQYRGDVGGANAVLVALMQDDPDDGEIYNERFLASLKLATSEVEFTRGIDRTELSSIFTRNVRFLEVVENGGFRSEDVIPASYAPSPEMFALIREHVGKAGVIGRLVSNDQRGALVYADVLERDPETDAGTDLVHVAENLEDKVRGQLTSPDKYVLRLTRDYAHLTAGSVVAERYGDPGWRRWLRSYDVHDRDEIGGKRVIEVPGRLLTVERVDNPAYHPGLSVHIIGFAKVVGDVSAATQQVMLFFVLTLLGTFVALWVYLRDLRLAWLPMLCSIVAVIWELGLLRTAGFGLDPFAIMVPFLVLAISTSHGVQYVNFWADEIVRGRDPFEASRQTFRRLFIPGSIALITNVAGFLTIALVPIGVIREMSINACLGMLAVIVTNKLMMPIWLSTLRVHGVDGFRARRARLALAGEALWQRMAVVTTRPVAAGLLTLAAVVLAASWHLQDGRIIGDAQTGVPELRPDSVYNVDSRAIARNFSIATDVFTVIAEADPWSCIEYEALEQIDRFAWHLRNTEGVTSSRALPDVARKVYSGFWEGHIKQRVLPRNRDSLVLATKPVETRTGLLNVDCSAMPVYLYTTDHRASTIHRITDAVQRFNQANAAEYYAAHPQADAAACAERLQLRRTGEVAEEPLACPVHFAMASGNVGVMAATNEVIEDNELRTVLWVYAVIGVLLVLSYRSLAGVAIIGVPLFLVTIFANALMAVAGIGLKVATLPVVTLAVGIGVDYGIYVYDVLRHQLDDAKLDLRDAYVATLRQTGKAVIFTGLCLAGGVFAWLFSGLQFQRDMGLLLVVMFSANMLGAVLLGPAIARFVLRPRDREPM</sequence>
<feature type="transmembrane region" description="Helical" evidence="6">
    <location>
        <begin position="781"/>
        <end position="802"/>
    </location>
</feature>
<evidence type="ECO:0000313" key="9">
    <source>
        <dbReference type="Proteomes" id="UP000248330"/>
    </source>
</evidence>
<dbReference type="PANTHER" id="PTHR33406">
    <property type="entry name" value="MEMBRANE PROTEIN MJ1562-RELATED"/>
    <property type="match status" value="1"/>
</dbReference>
<dbReference type="InterPro" id="IPR004869">
    <property type="entry name" value="MMPL_dom"/>
</dbReference>
<dbReference type="SUPFAM" id="SSF82866">
    <property type="entry name" value="Multidrug efflux transporter AcrB transmembrane domain"/>
    <property type="match status" value="2"/>
</dbReference>
<evidence type="ECO:0000256" key="1">
    <source>
        <dbReference type="ARBA" id="ARBA00004651"/>
    </source>
</evidence>
<gene>
    <name evidence="8" type="ORF">C8D93_110141</name>
</gene>
<name>A0A318E847_9GAMM</name>
<dbReference type="PANTHER" id="PTHR33406:SF10">
    <property type="entry name" value="SSD DOMAIN-CONTAINING PROTEIN"/>
    <property type="match status" value="1"/>
</dbReference>
<feature type="transmembrane region" description="Helical" evidence="6">
    <location>
        <begin position="823"/>
        <end position="844"/>
    </location>
</feature>
<evidence type="ECO:0000256" key="3">
    <source>
        <dbReference type="ARBA" id="ARBA00022692"/>
    </source>
</evidence>
<keyword evidence="2" id="KW-1003">Cell membrane</keyword>
<dbReference type="GO" id="GO:0005886">
    <property type="term" value="C:plasma membrane"/>
    <property type="evidence" value="ECO:0007669"/>
    <property type="project" value="UniProtKB-SubCell"/>
</dbReference>
<dbReference type="Gene3D" id="1.20.1640.10">
    <property type="entry name" value="Multidrug efflux transporter AcrB transmembrane domain"/>
    <property type="match status" value="2"/>
</dbReference>
<feature type="transmembrane region" description="Helical" evidence="6">
    <location>
        <begin position="359"/>
        <end position="382"/>
    </location>
</feature>
<protein>
    <submittedName>
        <fullName evidence="8">Putative RND superfamily exporter protein</fullName>
    </submittedName>
</protein>
<evidence type="ECO:0000256" key="2">
    <source>
        <dbReference type="ARBA" id="ARBA00022475"/>
    </source>
</evidence>
<feature type="transmembrane region" description="Helical" evidence="6">
    <location>
        <begin position="729"/>
        <end position="745"/>
    </location>
</feature>
<dbReference type="RefSeq" id="WP_110266356.1">
    <property type="nucleotide sequence ID" value="NZ_CAKZQT010000018.1"/>
</dbReference>
<feature type="transmembrane region" description="Helical" evidence="6">
    <location>
        <begin position="332"/>
        <end position="353"/>
    </location>
</feature>
<comment type="caution">
    <text evidence="8">The sequence shown here is derived from an EMBL/GenBank/DDBJ whole genome shotgun (WGS) entry which is preliminary data.</text>
</comment>
<reference evidence="8 9" key="1">
    <citation type="submission" date="2018-04" db="EMBL/GenBank/DDBJ databases">
        <title>Genomic Encyclopedia of Type Strains, Phase IV (KMG-IV): sequencing the most valuable type-strain genomes for metagenomic binning, comparative biology and taxonomic classification.</title>
        <authorList>
            <person name="Goeker M."/>
        </authorList>
    </citation>
    <scope>NUCLEOTIDE SEQUENCE [LARGE SCALE GENOMIC DNA]</scope>
    <source>
        <strain evidence="8 9">DSM 104150</strain>
    </source>
</reference>
<proteinExistence type="predicted"/>
<feature type="transmembrane region" description="Helical" evidence="6">
    <location>
        <begin position="403"/>
        <end position="426"/>
    </location>
</feature>
<keyword evidence="4 6" id="KW-1133">Transmembrane helix</keyword>